<evidence type="ECO:0008006" key="3">
    <source>
        <dbReference type="Google" id="ProtNLM"/>
    </source>
</evidence>
<gene>
    <name evidence="1" type="ORF">J1778_20050</name>
</gene>
<accession>A0ABS6LZP8</accession>
<dbReference type="RefSeq" id="WP_217174657.1">
    <property type="nucleotide sequence ID" value="NZ_JAFMOW010000067.1"/>
</dbReference>
<organism evidence="1 2">
    <name type="scientific">Rahnella bonaserana</name>
    <dbReference type="NCBI Taxonomy" id="2816248"/>
    <lineage>
        <taxon>Bacteria</taxon>
        <taxon>Pseudomonadati</taxon>
        <taxon>Pseudomonadota</taxon>
        <taxon>Gammaproteobacteria</taxon>
        <taxon>Enterobacterales</taxon>
        <taxon>Yersiniaceae</taxon>
        <taxon>Rahnella</taxon>
    </lineage>
</organism>
<evidence type="ECO:0000313" key="1">
    <source>
        <dbReference type="EMBL" id="MBU9857568.1"/>
    </source>
</evidence>
<sequence>MADQDIYLIKKSSGVDNCPDGKLCLFTNVGFNKVVGDILVISPDIQVDQAQLESYGFILGEGGGVSSVVNNMSQAATLVSGIYLDGQTLAVSAGKEISSLYDYPLGSNSWNDAVRSVVSAPVNEVNLVILAESDFSVGIDERYLFKCKIENNSATTVENVTINVTINNTDIISVSTVPAVTVPANSSVILRIPVTGKAVGSTELVCRLHAPIGVINTGNNVVTTLVHVTEPKPLQVTQQLMSHWKLVWDQPEYIYSYHLVLTSRDEQVSSWELSFVLPESAEVSPDWLKTNANWIILNIEKSVEGHVYLESRAGHIIGPNQDVPLDIQIIYPGESSDYDVINNLRLEQLS</sequence>
<dbReference type="Proteomes" id="UP000734343">
    <property type="component" value="Unassembled WGS sequence"/>
</dbReference>
<dbReference type="EMBL" id="JAFMOW010000067">
    <property type="protein sequence ID" value="MBU9857568.1"/>
    <property type="molecule type" value="Genomic_DNA"/>
</dbReference>
<proteinExistence type="predicted"/>
<name>A0ABS6LZP8_9GAMM</name>
<keyword evidence="2" id="KW-1185">Reference proteome</keyword>
<evidence type="ECO:0000313" key="2">
    <source>
        <dbReference type="Proteomes" id="UP000734343"/>
    </source>
</evidence>
<comment type="caution">
    <text evidence="1">The sequence shown here is derived from an EMBL/GenBank/DDBJ whole genome shotgun (WGS) entry which is preliminary data.</text>
</comment>
<reference evidence="1 2" key="1">
    <citation type="submission" date="2021-03" db="EMBL/GenBank/DDBJ databases">
        <title>Five novel Rahnella species.</title>
        <authorList>
            <person name="Brady C."/>
            <person name="Asselin J."/>
            <person name="Beer S."/>
            <person name="Bruberg M.B."/>
            <person name="Crampton B."/>
            <person name="Venter S."/>
            <person name="Arnold D."/>
            <person name="Denman S."/>
        </authorList>
    </citation>
    <scope>NUCLEOTIDE SEQUENCE [LARGE SCALE GENOMIC DNA]</scope>
    <source>
        <strain evidence="1 2">H11b</strain>
    </source>
</reference>
<protein>
    <recommendedName>
        <fullName evidence="3">CARDB domain-containing protein</fullName>
    </recommendedName>
</protein>